<dbReference type="GO" id="GO:0004497">
    <property type="term" value="F:monooxygenase activity"/>
    <property type="evidence" value="ECO:0007669"/>
    <property type="project" value="UniProtKB-KW"/>
</dbReference>
<keyword evidence="2" id="KW-0503">Monooxygenase</keyword>
<reference evidence="2" key="1">
    <citation type="submission" date="2021-03" db="EMBL/GenBank/DDBJ databases">
        <title>Whole genome shotgun sequence of Actinoplanes consettensis NBRC 14913.</title>
        <authorList>
            <person name="Komaki H."/>
            <person name="Tamura T."/>
        </authorList>
    </citation>
    <scope>NUCLEOTIDE SEQUENCE</scope>
    <source>
        <strain evidence="2">NBRC 14913</strain>
    </source>
</reference>
<feature type="domain" description="ABM" evidence="1">
    <location>
        <begin position="3"/>
        <end position="94"/>
    </location>
</feature>
<keyword evidence="3" id="KW-1185">Reference proteome</keyword>
<protein>
    <submittedName>
        <fullName evidence="2">Antibiotic biosynthesis monooxygenase</fullName>
    </submittedName>
</protein>
<organism evidence="2 3">
    <name type="scientific">Winogradskya consettensis</name>
    <dbReference type="NCBI Taxonomy" id="113560"/>
    <lineage>
        <taxon>Bacteria</taxon>
        <taxon>Bacillati</taxon>
        <taxon>Actinomycetota</taxon>
        <taxon>Actinomycetes</taxon>
        <taxon>Micromonosporales</taxon>
        <taxon>Micromonosporaceae</taxon>
        <taxon>Winogradskya</taxon>
    </lineage>
</organism>
<keyword evidence="2" id="KW-0560">Oxidoreductase</keyword>
<dbReference type="SUPFAM" id="SSF54909">
    <property type="entry name" value="Dimeric alpha+beta barrel"/>
    <property type="match status" value="1"/>
</dbReference>
<proteinExistence type="predicted"/>
<dbReference type="RefSeq" id="WP_212996099.1">
    <property type="nucleotide sequence ID" value="NZ_BAAATW010000004.1"/>
</dbReference>
<evidence type="ECO:0000313" key="3">
    <source>
        <dbReference type="Proteomes" id="UP000680865"/>
    </source>
</evidence>
<dbReference type="EMBL" id="BOQP01000005">
    <property type="protein sequence ID" value="GIM68499.1"/>
    <property type="molecule type" value="Genomic_DNA"/>
</dbReference>
<dbReference type="AlphaFoldDB" id="A0A919VT43"/>
<accession>A0A919VT43</accession>
<evidence type="ECO:0000259" key="1">
    <source>
        <dbReference type="PROSITE" id="PS51725"/>
    </source>
</evidence>
<dbReference type="Pfam" id="PF03992">
    <property type="entry name" value="ABM"/>
    <property type="match status" value="1"/>
</dbReference>
<sequence>MTFRVLLRMEVHPGAGDGFEKAWHEGAGVITGQRANLGQWLCRGEDEPGIYHIISDWTDEKSFRDYEQSPEHLVHRRTLHPFRLRGSMATATVLADLPGAAAS</sequence>
<dbReference type="Gene3D" id="3.30.70.100">
    <property type="match status" value="1"/>
</dbReference>
<name>A0A919VT43_9ACTN</name>
<dbReference type="InterPro" id="IPR007138">
    <property type="entry name" value="ABM_dom"/>
</dbReference>
<comment type="caution">
    <text evidence="2">The sequence shown here is derived from an EMBL/GenBank/DDBJ whole genome shotgun (WGS) entry which is preliminary data.</text>
</comment>
<gene>
    <name evidence="2" type="ORF">Aco04nite_11060</name>
</gene>
<dbReference type="Proteomes" id="UP000680865">
    <property type="component" value="Unassembled WGS sequence"/>
</dbReference>
<dbReference type="InterPro" id="IPR011008">
    <property type="entry name" value="Dimeric_a/b-barrel"/>
</dbReference>
<dbReference type="PROSITE" id="PS51725">
    <property type="entry name" value="ABM"/>
    <property type="match status" value="1"/>
</dbReference>
<evidence type="ECO:0000313" key="2">
    <source>
        <dbReference type="EMBL" id="GIM68499.1"/>
    </source>
</evidence>